<sequence>MQCPYTFFWLAICVVLTRAGRFGPEIYRRMRLKCLLRSRIPSLRVCRRECVYLSQMESCEAFGAMNVISGLIHACHARSSRICKSTSCALPSTTP</sequence>
<feature type="transmembrane region" description="Helical" evidence="1">
    <location>
        <begin position="6"/>
        <end position="23"/>
    </location>
</feature>
<evidence type="ECO:0000256" key="1">
    <source>
        <dbReference type="SAM" id="Phobius"/>
    </source>
</evidence>
<organism evidence="2 3">
    <name type="scientific">Polyporus arcularius HHB13444</name>
    <dbReference type="NCBI Taxonomy" id="1314778"/>
    <lineage>
        <taxon>Eukaryota</taxon>
        <taxon>Fungi</taxon>
        <taxon>Dikarya</taxon>
        <taxon>Basidiomycota</taxon>
        <taxon>Agaricomycotina</taxon>
        <taxon>Agaricomycetes</taxon>
        <taxon>Polyporales</taxon>
        <taxon>Polyporaceae</taxon>
        <taxon>Polyporus</taxon>
    </lineage>
</organism>
<accession>A0A5C3PK66</accession>
<keyword evidence="1" id="KW-0812">Transmembrane</keyword>
<name>A0A5C3PK66_9APHY</name>
<dbReference type="EMBL" id="ML211067">
    <property type="protein sequence ID" value="TFK89722.1"/>
    <property type="molecule type" value="Genomic_DNA"/>
</dbReference>
<keyword evidence="3" id="KW-1185">Reference proteome</keyword>
<proteinExistence type="predicted"/>
<evidence type="ECO:0000313" key="3">
    <source>
        <dbReference type="Proteomes" id="UP000308197"/>
    </source>
</evidence>
<dbReference type="InParanoid" id="A0A5C3PK66"/>
<reference evidence="2 3" key="1">
    <citation type="journal article" date="2019" name="Nat. Ecol. Evol.">
        <title>Megaphylogeny resolves global patterns of mushroom evolution.</title>
        <authorList>
            <person name="Varga T."/>
            <person name="Krizsan K."/>
            <person name="Foldi C."/>
            <person name="Dima B."/>
            <person name="Sanchez-Garcia M."/>
            <person name="Sanchez-Ramirez S."/>
            <person name="Szollosi G.J."/>
            <person name="Szarkandi J.G."/>
            <person name="Papp V."/>
            <person name="Albert L."/>
            <person name="Andreopoulos W."/>
            <person name="Angelini C."/>
            <person name="Antonin V."/>
            <person name="Barry K.W."/>
            <person name="Bougher N.L."/>
            <person name="Buchanan P."/>
            <person name="Buyck B."/>
            <person name="Bense V."/>
            <person name="Catcheside P."/>
            <person name="Chovatia M."/>
            <person name="Cooper J."/>
            <person name="Damon W."/>
            <person name="Desjardin D."/>
            <person name="Finy P."/>
            <person name="Geml J."/>
            <person name="Haridas S."/>
            <person name="Hughes K."/>
            <person name="Justo A."/>
            <person name="Karasinski D."/>
            <person name="Kautmanova I."/>
            <person name="Kiss B."/>
            <person name="Kocsube S."/>
            <person name="Kotiranta H."/>
            <person name="LaButti K.M."/>
            <person name="Lechner B.E."/>
            <person name="Liimatainen K."/>
            <person name="Lipzen A."/>
            <person name="Lukacs Z."/>
            <person name="Mihaltcheva S."/>
            <person name="Morgado L.N."/>
            <person name="Niskanen T."/>
            <person name="Noordeloos M.E."/>
            <person name="Ohm R.A."/>
            <person name="Ortiz-Santana B."/>
            <person name="Ovrebo C."/>
            <person name="Racz N."/>
            <person name="Riley R."/>
            <person name="Savchenko A."/>
            <person name="Shiryaev A."/>
            <person name="Soop K."/>
            <person name="Spirin V."/>
            <person name="Szebenyi C."/>
            <person name="Tomsovsky M."/>
            <person name="Tulloss R.E."/>
            <person name="Uehling J."/>
            <person name="Grigoriev I.V."/>
            <person name="Vagvolgyi C."/>
            <person name="Papp T."/>
            <person name="Martin F.M."/>
            <person name="Miettinen O."/>
            <person name="Hibbett D.S."/>
            <person name="Nagy L.G."/>
        </authorList>
    </citation>
    <scope>NUCLEOTIDE SEQUENCE [LARGE SCALE GENOMIC DNA]</scope>
    <source>
        <strain evidence="2 3">HHB13444</strain>
    </source>
</reference>
<gene>
    <name evidence="2" type="ORF">K466DRAFT_14515</name>
</gene>
<dbReference type="AlphaFoldDB" id="A0A5C3PK66"/>
<evidence type="ECO:0000313" key="2">
    <source>
        <dbReference type="EMBL" id="TFK89722.1"/>
    </source>
</evidence>
<protein>
    <submittedName>
        <fullName evidence="2">Uncharacterized protein</fullName>
    </submittedName>
</protein>
<keyword evidence="1" id="KW-1133">Transmembrane helix</keyword>
<keyword evidence="1" id="KW-0472">Membrane</keyword>
<dbReference type="Proteomes" id="UP000308197">
    <property type="component" value="Unassembled WGS sequence"/>
</dbReference>